<accession>A0A917WK80</accession>
<protein>
    <submittedName>
        <fullName evidence="5">Protein lsr2</fullName>
    </submittedName>
</protein>
<keyword evidence="1" id="KW-0238">DNA-binding</keyword>
<proteinExistence type="predicted"/>
<organism evidence="5 6">
    <name type="scientific">Nakamurella endophytica</name>
    <dbReference type="NCBI Taxonomy" id="1748367"/>
    <lineage>
        <taxon>Bacteria</taxon>
        <taxon>Bacillati</taxon>
        <taxon>Actinomycetota</taxon>
        <taxon>Actinomycetes</taxon>
        <taxon>Nakamurellales</taxon>
        <taxon>Nakamurellaceae</taxon>
        <taxon>Nakamurella</taxon>
    </lineage>
</organism>
<dbReference type="RefSeq" id="WP_188943337.1">
    <property type="nucleotide sequence ID" value="NZ_BMNA01000007.1"/>
</dbReference>
<name>A0A917WK80_9ACTN</name>
<dbReference type="Gene3D" id="3.30.60.230">
    <property type="entry name" value="Lsr2, dimerization domain"/>
    <property type="match status" value="1"/>
</dbReference>
<dbReference type="Proteomes" id="UP000655208">
    <property type="component" value="Unassembled WGS sequence"/>
</dbReference>
<dbReference type="InterPro" id="IPR024412">
    <property type="entry name" value="Lsr2_dim_dom"/>
</dbReference>
<evidence type="ECO:0000259" key="4">
    <source>
        <dbReference type="Pfam" id="PF23359"/>
    </source>
</evidence>
<evidence type="ECO:0000259" key="3">
    <source>
        <dbReference type="Pfam" id="PF11774"/>
    </source>
</evidence>
<feature type="compositionally biased region" description="Low complexity" evidence="2">
    <location>
        <begin position="58"/>
        <end position="71"/>
    </location>
</feature>
<reference evidence="5" key="2">
    <citation type="submission" date="2020-09" db="EMBL/GenBank/DDBJ databases">
        <authorList>
            <person name="Sun Q."/>
            <person name="Zhou Y."/>
        </authorList>
    </citation>
    <scope>NUCLEOTIDE SEQUENCE</scope>
    <source>
        <strain evidence="5">CGMCC 4.7308</strain>
    </source>
</reference>
<dbReference type="Pfam" id="PF11774">
    <property type="entry name" value="Lsr2"/>
    <property type="match status" value="1"/>
</dbReference>
<dbReference type="InterPro" id="IPR055370">
    <property type="entry name" value="Lsr2_DNA-bd"/>
</dbReference>
<dbReference type="Gene3D" id="4.10.320.10">
    <property type="entry name" value="E3-binding domain"/>
    <property type="match status" value="1"/>
</dbReference>
<feature type="domain" description="Lsr2 DNA-binding" evidence="4">
    <location>
        <begin position="77"/>
        <end position="112"/>
    </location>
</feature>
<reference evidence="5" key="1">
    <citation type="journal article" date="2014" name="Int. J. Syst. Evol. Microbiol.">
        <title>Complete genome sequence of Corynebacterium casei LMG S-19264T (=DSM 44701T), isolated from a smear-ripened cheese.</title>
        <authorList>
            <consortium name="US DOE Joint Genome Institute (JGI-PGF)"/>
            <person name="Walter F."/>
            <person name="Albersmeier A."/>
            <person name="Kalinowski J."/>
            <person name="Ruckert C."/>
        </authorList>
    </citation>
    <scope>NUCLEOTIDE SEQUENCE</scope>
    <source>
        <strain evidence="5">CGMCC 4.7308</strain>
    </source>
</reference>
<dbReference type="AlphaFoldDB" id="A0A917WK80"/>
<evidence type="ECO:0000313" key="5">
    <source>
        <dbReference type="EMBL" id="GGM10239.1"/>
    </source>
</evidence>
<evidence type="ECO:0000256" key="1">
    <source>
        <dbReference type="ARBA" id="ARBA00023125"/>
    </source>
</evidence>
<feature type="domain" description="Lsr2 dimerization" evidence="3">
    <location>
        <begin position="1"/>
        <end position="58"/>
    </location>
</feature>
<dbReference type="InterPro" id="IPR042261">
    <property type="entry name" value="Lsr2-like_dimerization"/>
</dbReference>
<dbReference type="GO" id="GO:0003677">
    <property type="term" value="F:DNA binding"/>
    <property type="evidence" value="ECO:0007669"/>
    <property type="project" value="UniProtKB-KW"/>
</dbReference>
<gene>
    <name evidence="5" type="ORF">GCM10011594_32690</name>
</gene>
<dbReference type="Pfam" id="PF23359">
    <property type="entry name" value="Lsr2_DNA-bd"/>
    <property type="match status" value="1"/>
</dbReference>
<evidence type="ECO:0000313" key="6">
    <source>
        <dbReference type="Proteomes" id="UP000655208"/>
    </source>
</evidence>
<sequence>MAAVTHTHLVDDLDGATDDVATVRFALDGRDYEIDLSKGNQQLLRKELDPYLTHARRLPGPAGRPARNRVGTSGSRSREQLHAIREWANRNGYPVSPRGRLSNDVLTAFDDAHPTTPTAAE</sequence>
<comment type="caution">
    <text evidence="5">The sequence shown here is derived from an EMBL/GenBank/DDBJ whole genome shotgun (WGS) entry which is preliminary data.</text>
</comment>
<dbReference type="EMBL" id="BMNA01000007">
    <property type="protein sequence ID" value="GGM10239.1"/>
    <property type="molecule type" value="Genomic_DNA"/>
</dbReference>
<evidence type="ECO:0000256" key="2">
    <source>
        <dbReference type="SAM" id="MobiDB-lite"/>
    </source>
</evidence>
<feature type="region of interest" description="Disordered" evidence="2">
    <location>
        <begin position="55"/>
        <end position="79"/>
    </location>
</feature>
<dbReference type="InterPro" id="IPR036625">
    <property type="entry name" value="E3-bd_dom_sf"/>
</dbReference>
<keyword evidence="6" id="KW-1185">Reference proteome</keyword>
<dbReference type="GO" id="GO:0016746">
    <property type="term" value="F:acyltransferase activity"/>
    <property type="evidence" value="ECO:0007669"/>
    <property type="project" value="InterPro"/>
</dbReference>